<organism evidence="1 2">
    <name type="scientific">Ammoniphilus oxalaticus</name>
    <dbReference type="NCBI Taxonomy" id="66863"/>
    <lineage>
        <taxon>Bacteria</taxon>
        <taxon>Bacillati</taxon>
        <taxon>Bacillota</taxon>
        <taxon>Bacilli</taxon>
        <taxon>Bacillales</taxon>
        <taxon>Paenibacillaceae</taxon>
        <taxon>Aneurinibacillus group</taxon>
        <taxon>Ammoniphilus</taxon>
    </lineage>
</organism>
<evidence type="ECO:0000313" key="1">
    <source>
        <dbReference type="EMBL" id="RKD26679.1"/>
    </source>
</evidence>
<accession>A0A419SQF6</accession>
<dbReference type="EMBL" id="MCHY01000002">
    <property type="protein sequence ID" value="RKD26679.1"/>
    <property type="molecule type" value="Genomic_DNA"/>
</dbReference>
<protein>
    <recommendedName>
        <fullName evidence="3">DUF2577 domain-containing protein</fullName>
    </recommendedName>
</protein>
<sequence length="147" mass="16245">MPGLTEMALMFEELDKEPYAGPQIGIVESPPPEIVVIAGPRILWKDQLIIAAHVLDGYKRDLELTSVTIDNQNTDEGDITLRDPPLPTNPATTTSYSIMDLDIAQSSASKISGRMEYVDTLKKGDEVILIPSQDNQTYFLVDKAVRL</sequence>
<evidence type="ECO:0000313" key="2">
    <source>
        <dbReference type="Proteomes" id="UP000284219"/>
    </source>
</evidence>
<name>A0A419SQF6_9BACL</name>
<evidence type="ECO:0008006" key="3">
    <source>
        <dbReference type="Google" id="ProtNLM"/>
    </source>
</evidence>
<dbReference type="RefSeq" id="WP_120187959.1">
    <property type="nucleotide sequence ID" value="NZ_MCHY01000002.1"/>
</dbReference>
<dbReference type="Proteomes" id="UP000284219">
    <property type="component" value="Unassembled WGS sequence"/>
</dbReference>
<dbReference type="OrthoDB" id="2974213at2"/>
<comment type="caution">
    <text evidence="1">The sequence shown here is derived from an EMBL/GenBank/DDBJ whole genome shotgun (WGS) entry which is preliminary data.</text>
</comment>
<dbReference type="InterPro" id="IPR022555">
    <property type="entry name" value="DUF2577"/>
</dbReference>
<reference evidence="1 2" key="1">
    <citation type="submission" date="2016-08" db="EMBL/GenBank/DDBJ databases">
        <title>Novel Firmicute Genomes.</title>
        <authorList>
            <person name="Poppleton D.I."/>
            <person name="Gribaldo S."/>
        </authorList>
    </citation>
    <scope>NUCLEOTIDE SEQUENCE [LARGE SCALE GENOMIC DNA]</scope>
    <source>
        <strain evidence="1 2">RAOx-1</strain>
    </source>
</reference>
<dbReference type="Pfam" id="PF10844">
    <property type="entry name" value="DUF2577"/>
    <property type="match status" value="1"/>
</dbReference>
<proteinExistence type="predicted"/>
<dbReference type="AlphaFoldDB" id="A0A419SQF6"/>
<keyword evidence="2" id="KW-1185">Reference proteome</keyword>
<gene>
    <name evidence="1" type="ORF">BEP19_15845</name>
</gene>